<dbReference type="InterPro" id="IPR039670">
    <property type="entry name" value="NPC2-like"/>
</dbReference>
<evidence type="ECO:0000256" key="4">
    <source>
        <dbReference type="ARBA" id="ARBA00016056"/>
    </source>
</evidence>
<dbReference type="InterPro" id="IPR036846">
    <property type="entry name" value="GM2-AP_sf"/>
</dbReference>
<protein>
    <recommendedName>
        <fullName evidence="4">Phosphatidylglycerol/phosphatidylinositol transfer protein</fullName>
    </recommendedName>
</protein>
<feature type="domain" description="MD-2-related lipid-recognition" evidence="9">
    <location>
        <begin position="33"/>
        <end position="161"/>
    </location>
</feature>
<reference evidence="10 11" key="1">
    <citation type="submission" date="2015-10" db="EMBL/GenBank/DDBJ databases">
        <title>Genome analyses suggest a sexual origin of heterokaryosis in a supposedly ancient asexual fungus.</title>
        <authorList>
            <person name="Ropars J."/>
            <person name="Sedzielewska K."/>
            <person name="Noel J."/>
            <person name="Charron P."/>
            <person name="Farinelli L."/>
            <person name="Marton T."/>
            <person name="Kruger M."/>
            <person name="Pelin A."/>
            <person name="Brachmann A."/>
            <person name="Corradi N."/>
        </authorList>
    </citation>
    <scope>NUCLEOTIDE SEQUENCE [LARGE SCALE GENOMIC DNA]</scope>
    <source>
        <strain evidence="10 11">A4</strain>
    </source>
</reference>
<dbReference type="InterPro" id="IPR003172">
    <property type="entry name" value="ML_dom"/>
</dbReference>
<dbReference type="Pfam" id="PF02221">
    <property type="entry name" value="E1_DerP2_DerF2"/>
    <property type="match status" value="1"/>
</dbReference>
<dbReference type="VEuPathDB" id="FungiDB:FUN_013545"/>
<evidence type="ECO:0000256" key="5">
    <source>
        <dbReference type="ARBA" id="ARBA00022448"/>
    </source>
</evidence>
<dbReference type="InterPro" id="IPR014756">
    <property type="entry name" value="Ig_E-set"/>
</dbReference>
<dbReference type="OrthoDB" id="6409159at2759"/>
<dbReference type="EMBL" id="LLXI01000238">
    <property type="protein sequence ID" value="PKY43142.1"/>
    <property type="molecule type" value="Genomic_DNA"/>
</dbReference>
<evidence type="ECO:0000256" key="3">
    <source>
        <dbReference type="ARBA" id="ARBA00011245"/>
    </source>
</evidence>
<evidence type="ECO:0000256" key="8">
    <source>
        <dbReference type="SAM" id="SignalP"/>
    </source>
</evidence>
<proteinExistence type="inferred from homology"/>
<comment type="caution">
    <text evidence="10">The sequence shown here is derived from an EMBL/GenBank/DDBJ whole genome shotgun (WGS) entry which is preliminary data.</text>
</comment>
<feature type="chain" id="PRO_5014161379" description="Phosphatidylglycerol/phosphatidylinositol transfer protein" evidence="8">
    <location>
        <begin position="24"/>
        <end position="165"/>
    </location>
</feature>
<keyword evidence="5" id="KW-0813">Transport</keyword>
<evidence type="ECO:0000256" key="2">
    <source>
        <dbReference type="ARBA" id="ARBA00006370"/>
    </source>
</evidence>
<keyword evidence="7" id="KW-0445">Lipid transport</keyword>
<name>A0A2I1G961_9GLOM</name>
<dbReference type="VEuPathDB" id="FungiDB:RhiirA1_533214"/>
<dbReference type="GO" id="GO:0032934">
    <property type="term" value="F:sterol binding"/>
    <property type="evidence" value="ECO:0007669"/>
    <property type="project" value="InterPro"/>
</dbReference>
<dbReference type="VEuPathDB" id="FungiDB:RhiirFUN_019978"/>
<evidence type="ECO:0000313" key="10">
    <source>
        <dbReference type="EMBL" id="PKY43142.1"/>
    </source>
</evidence>
<evidence type="ECO:0000256" key="1">
    <source>
        <dbReference type="ARBA" id="ARBA00002053"/>
    </source>
</evidence>
<dbReference type="Proteomes" id="UP000234323">
    <property type="component" value="Unassembled WGS sequence"/>
</dbReference>
<dbReference type="Gene3D" id="2.70.220.10">
    <property type="entry name" value="Ganglioside GM2 activator"/>
    <property type="match status" value="1"/>
</dbReference>
<gene>
    <name evidence="10" type="ORF">RhiirA4_398312</name>
</gene>
<comment type="similarity">
    <text evidence="2">Belongs to the NPC2 family.</text>
</comment>
<evidence type="ECO:0000313" key="11">
    <source>
        <dbReference type="Proteomes" id="UP000234323"/>
    </source>
</evidence>
<feature type="signal peptide" evidence="8">
    <location>
        <begin position="1"/>
        <end position="23"/>
    </location>
</feature>
<evidence type="ECO:0000256" key="7">
    <source>
        <dbReference type="ARBA" id="ARBA00023055"/>
    </source>
</evidence>
<sequence>MNKLFSITFLLLLLFALFTTSSSNLIPRQLSQFQLCDSGKTYPLSITTLTYTPNPIVLGQNLTLKIVGTTQVQVDQNSNLKVQGTGLLSFLVYNIDFCNELLAPNVPSGSQLCPIPVGNFDYDISVTVPNRPELKPFNGATVRITLINPDATELICLEGPIQLTS</sequence>
<evidence type="ECO:0000256" key="6">
    <source>
        <dbReference type="ARBA" id="ARBA00022729"/>
    </source>
</evidence>
<dbReference type="PANTHER" id="PTHR11306">
    <property type="entry name" value="NIEMANN PICK TYPE C2 PROTEIN NPC2-RELATED"/>
    <property type="match status" value="1"/>
</dbReference>
<comment type="function">
    <text evidence="1">Catalyzes the intermembrane transfer of phosphatidylglycerol and phosphatidylinositol.</text>
</comment>
<dbReference type="SMART" id="SM00737">
    <property type="entry name" value="ML"/>
    <property type="match status" value="1"/>
</dbReference>
<comment type="subunit">
    <text evidence="3">Monomer.</text>
</comment>
<keyword evidence="11" id="KW-1185">Reference proteome</keyword>
<evidence type="ECO:0000259" key="9">
    <source>
        <dbReference type="SMART" id="SM00737"/>
    </source>
</evidence>
<dbReference type="AlphaFoldDB" id="A0A2I1G961"/>
<accession>A0A2I1G961</accession>
<dbReference type="GO" id="GO:0015918">
    <property type="term" value="P:sterol transport"/>
    <property type="evidence" value="ECO:0007669"/>
    <property type="project" value="InterPro"/>
</dbReference>
<organism evidence="10 11">
    <name type="scientific">Rhizophagus irregularis</name>
    <dbReference type="NCBI Taxonomy" id="588596"/>
    <lineage>
        <taxon>Eukaryota</taxon>
        <taxon>Fungi</taxon>
        <taxon>Fungi incertae sedis</taxon>
        <taxon>Mucoromycota</taxon>
        <taxon>Glomeromycotina</taxon>
        <taxon>Glomeromycetes</taxon>
        <taxon>Glomerales</taxon>
        <taxon>Glomeraceae</taxon>
        <taxon>Rhizophagus</taxon>
    </lineage>
</organism>
<dbReference type="SUPFAM" id="SSF81296">
    <property type="entry name" value="E set domains"/>
    <property type="match status" value="1"/>
</dbReference>
<dbReference type="PANTHER" id="PTHR11306:SF0">
    <property type="entry name" value="PHOSPHATIDYLGLYCEROL_PHOSPHATIDYLINOSITOL TRANSFER PROTEIN"/>
    <property type="match status" value="1"/>
</dbReference>
<keyword evidence="6 8" id="KW-0732">Signal</keyword>